<gene>
    <name evidence="1" type="ORF">BDK92_4312</name>
</gene>
<protein>
    <recommendedName>
        <fullName evidence="3">Helix-turn-helix protein</fullName>
    </recommendedName>
</protein>
<dbReference type="EMBL" id="RBKT01000001">
    <property type="protein sequence ID" value="RKR89948.1"/>
    <property type="molecule type" value="Genomic_DNA"/>
</dbReference>
<evidence type="ECO:0008006" key="3">
    <source>
        <dbReference type="Google" id="ProtNLM"/>
    </source>
</evidence>
<organism evidence="1 2">
    <name type="scientific">Micromonospora pisi</name>
    <dbReference type="NCBI Taxonomy" id="589240"/>
    <lineage>
        <taxon>Bacteria</taxon>
        <taxon>Bacillati</taxon>
        <taxon>Actinomycetota</taxon>
        <taxon>Actinomycetes</taxon>
        <taxon>Micromonosporales</taxon>
        <taxon>Micromonosporaceae</taxon>
        <taxon>Micromonospora</taxon>
    </lineage>
</organism>
<dbReference type="RefSeq" id="WP_211349324.1">
    <property type="nucleotide sequence ID" value="NZ_RBKT01000001.1"/>
</dbReference>
<comment type="caution">
    <text evidence="1">The sequence shown here is derived from an EMBL/GenBank/DDBJ whole genome shotgun (WGS) entry which is preliminary data.</text>
</comment>
<evidence type="ECO:0000313" key="1">
    <source>
        <dbReference type="EMBL" id="RKR89948.1"/>
    </source>
</evidence>
<name>A0A495JN01_9ACTN</name>
<accession>A0A495JN01</accession>
<proteinExistence type="predicted"/>
<keyword evidence="2" id="KW-1185">Reference proteome</keyword>
<reference evidence="1 2" key="1">
    <citation type="submission" date="2018-10" db="EMBL/GenBank/DDBJ databases">
        <title>Sequencing the genomes of 1000 actinobacteria strains.</title>
        <authorList>
            <person name="Klenk H.-P."/>
        </authorList>
    </citation>
    <scope>NUCLEOTIDE SEQUENCE [LARGE SCALE GENOMIC DNA]</scope>
    <source>
        <strain evidence="1 2">DSM 45175</strain>
    </source>
</reference>
<sequence length="436" mass="47059">MARDRREPRTMLEYLIQQSDRTYEELAEEFSRLDSRAAISARHLGRLARGERQLADSTPATRRALQALFGKPVEELQLPWTAGHPSTAPAQPAALALPGTGPERNILAMAAQRARQYAMLAAEATTPAAIQQLAEEVQRLALAYPQRPVNEVIGDLAETQDTLFTLLERRQPPDQSRDLNFLAGITSGLLAKVSHDLADPHSAMLQARTAVLCAEQAGHPGLQAWLRGMQSLVAYWAGRYAEAVRYADAGREYAAQAGGTSAVWLPISAARAYAALGNAEQAKAAIAEAEQSWSRVRPDEMDAMGGICTFNQPRTLYYAADALAWLPSEAAAAADYSSQAVNAYADPHDPSWAFGDQAGSHADLAIASIASRDLDAATEALAPVLELPAERRINGIVHSVRRVHQAVTRAGLASDARDLIDGIEHFTHTPANALPR</sequence>
<evidence type="ECO:0000313" key="2">
    <source>
        <dbReference type="Proteomes" id="UP000277671"/>
    </source>
</evidence>
<dbReference type="AlphaFoldDB" id="A0A495JN01"/>
<dbReference type="Proteomes" id="UP000277671">
    <property type="component" value="Unassembled WGS sequence"/>
</dbReference>